<sequence>MKKHFILSIILLSSTPIIAQQKLSPEKLWQLGRVAGNTINTQKKEVIYTVTKVNLEENKSTKNTYALSLENSKQKLINKPEESISDIQILENKVYYLKNDQLWACDLNYNNHKQISHIEGGIANAKLSPNGKYLLFTQDVLVVKTEANAIYTDLPKANAYVFNDLNYRHWDTWTEGKFSHVFVADIQADKVENIRDIMENEPYDSPQKPFGGAEDVIWAADSKSILYVCKKKFGKEYATSTNTDIYQYNIQSKATRNLTQGMMGYDTQPAFNEDGSLLAWTSMSEDGYESDKNDIVIWDIAANKKYNLTKNWDESVVSFNWSKDAKKIFFTAFLKGTQQVYQIDLQKELSQNTAKHIKQLTSGAWDINAILGQYKNQLIVNKTDINHSAELFYLDISSGKLAPLTHVNDEEYKNIALSKVEERWVKTTDGKDMLTWVIYPPDFDPAKKYPTLLYCQGGPQSAVSQFYSVRWNFQLMAAQGYIVIAPNRRGLPGFGVEWNKQISGDWGGQAMKDYLSAIDDVSKEPFVDKNRLGCVGASYGGYSVYMLAGIHQNRFKTFIAHNGLFDLRSWYGTTEELFFANKDVGGSYWQENAPAAYKTFSPSEYVKNWNTPILIFQGGKDFRVPIEQGLQAYQVAQLKGIKSRLVFFPEENHWVLKPQNGIVWQREFFNWLKETL</sequence>
<keyword evidence="1 3" id="KW-0732">Signal</keyword>
<keyword evidence="2" id="KW-0378">Hydrolase</keyword>
<evidence type="ECO:0000313" key="5">
    <source>
        <dbReference type="EMBL" id="MFD1631358.1"/>
    </source>
</evidence>
<evidence type="ECO:0000256" key="2">
    <source>
        <dbReference type="ARBA" id="ARBA00022801"/>
    </source>
</evidence>
<comment type="caution">
    <text evidence="5">The sequence shown here is derived from an EMBL/GenBank/DDBJ whole genome shotgun (WGS) entry which is preliminary data.</text>
</comment>
<proteinExistence type="predicted"/>
<organism evidence="5 6">
    <name type="scientific">Pseudopedobacter beijingensis</name>
    <dbReference type="NCBI Taxonomy" id="1207056"/>
    <lineage>
        <taxon>Bacteria</taxon>
        <taxon>Pseudomonadati</taxon>
        <taxon>Bacteroidota</taxon>
        <taxon>Sphingobacteriia</taxon>
        <taxon>Sphingobacteriales</taxon>
        <taxon>Sphingobacteriaceae</taxon>
        <taxon>Pseudopedobacter</taxon>
    </lineage>
</organism>
<dbReference type="PANTHER" id="PTHR42776:SF13">
    <property type="entry name" value="DIPEPTIDYL-PEPTIDASE 5"/>
    <property type="match status" value="1"/>
</dbReference>
<dbReference type="PANTHER" id="PTHR42776">
    <property type="entry name" value="SERINE PEPTIDASE S9 FAMILY MEMBER"/>
    <property type="match status" value="1"/>
</dbReference>
<dbReference type="RefSeq" id="WP_379663726.1">
    <property type="nucleotide sequence ID" value="NZ_JBHUDG010000046.1"/>
</dbReference>
<reference evidence="6" key="1">
    <citation type="journal article" date="2019" name="Int. J. Syst. Evol. Microbiol.">
        <title>The Global Catalogue of Microorganisms (GCM) 10K type strain sequencing project: providing services to taxonomists for standard genome sequencing and annotation.</title>
        <authorList>
            <consortium name="The Broad Institute Genomics Platform"/>
            <consortium name="The Broad Institute Genome Sequencing Center for Infectious Disease"/>
            <person name="Wu L."/>
            <person name="Ma J."/>
        </authorList>
    </citation>
    <scope>NUCLEOTIDE SEQUENCE [LARGE SCALE GENOMIC DNA]</scope>
    <source>
        <strain evidence="6">CCUG 53762</strain>
    </source>
</reference>
<keyword evidence="6" id="KW-1185">Reference proteome</keyword>
<feature type="chain" id="PRO_5047148050" evidence="3">
    <location>
        <begin position="20"/>
        <end position="676"/>
    </location>
</feature>
<dbReference type="Pfam" id="PF00326">
    <property type="entry name" value="Peptidase_S9"/>
    <property type="match status" value="1"/>
</dbReference>
<evidence type="ECO:0000256" key="1">
    <source>
        <dbReference type="ARBA" id="ARBA00022729"/>
    </source>
</evidence>
<dbReference type="EMBL" id="JBHUDG010000046">
    <property type="protein sequence ID" value="MFD1631358.1"/>
    <property type="molecule type" value="Genomic_DNA"/>
</dbReference>
<dbReference type="InterPro" id="IPR001375">
    <property type="entry name" value="Peptidase_S9_cat"/>
</dbReference>
<feature type="domain" description="Peptidase S9 prolyl oligopeptidase catalytic" evidence="4">
    <location>
        <begin position="468"/>
        <end position="676"/>
    </location>
</feature>
<feature type="signal peptide" evidence="3">
    <location>
        <begin position="1"/>
        <end position="19"/>
    </location>
</feature>
<dbReference type="SUPFAM" id="SSF82171">
    <property type="entry name" value="DPP6 N-terminal domain-like"/>
    <property type="match status" value="1"/>
</dbReference>
<dbReference type="InterPro" id="IPR011042">
    <property type="entry name" value="6-blade_b-propeller_TolB-like"/>
</dbReference>
<dbReference type="InterPro" id="IPR029058">
    <property type="entry name" value="AB_hydrolase_fold"/>
</dbReference>
<dbReference type="Gene3D" id="3.40.50.1820">
    <property type="entry name" value="alpha/beta hydrolase"/>
    <property type="match status" value="1"/>
</dbReference>
<evidence type="ECO:0000259" key="4">
    <source>
        <dbReference type="Pfam" id="PF00326"/>
    </source>
</evidence>
<evidence type="ECO:0000256" key="3">
    <source>
        <dbReference type="SAM" id="SignalP"/>
    </source>
</evidence>
<dbReference type="Proteomes" id="UP001597118">
    <property type="component" value="Unassembled WGS sequence"/>
</dbReference>
<accession>A0ABW4IGK6</accession>
<name>A0ABW4IGK6_9SPHI</name>
<protein>
    <submittedName>
        <fullName evidence="5">S9 family peptidase</fullName>
    </submittedName>
</protein>
<dbReference type="SUPFAM" id="SSF53474">
    <property type="entry name" value="alpha/beta-Hydrolases"/>
    <property type="match status" value="1"/>
</dbReference>
<dbReference type="Gene3D" id="2.120.10.30">
    <property type="entry name" value="TolB, C-terminal domain"/>
    <property type="match status" value="1"/>
</dbReference>
<evidence type="ECO:0000313" key="6">
    <source>
        <dbReference type="Proteomes" id="UP001597118"/>
    </source>
</evidence>
<gene>
    <name evidence="5" type="ORF">ACFSAH_15890</name>
</gene>